<name>A0A0D2FXR6_9EURO</name>
<sequence>MATHNLTGSRFPTSSERSTVSEPPDESDPRDTSRLSISPVPRGRLSPDNEDNPNNQAAEWDSPTVNRLRGRPGMFAPINTGGAAPFCAPTTMAVLLRTTVAQLQQRFPTIPFGNRGLTWPQIRQMGQSFAGFGFHAFWPDAAFSPNATAAELDAADRATGHFPQVQQIVLANRRILQFGVIRTSDAGGMSHAVVGFVQGRDIRFQDYSVPNATNVTSQFTNPSTGFIAIWWFI</sequence>
<feature type="compositionally biased region" description="Polar residues" evidence="1">
    <location>
        <begin position="1"/>
        <end position="21"/>
    </location>
</feature>
<dbReference type="AlphaFoldDB" id="A0A0D2FXR6"/>
<evidence type="ECO:0000313" key="3">
    <source>
        <dbReference type="Proteomes" id="UP000054266"/>
    </source>
</evidence>
<proteinExistence type="predicted"/>
<evidence type="ECO:0000313" key="2">
    <source>
        <dbReference type="EMBL" id="KIW71255.1"/>
    </source>
</evidence>
<dbReference type="EMBL" id="KN846957">
    <property type="protein sequence ID" value="KIW71255.1"/>
    <property type="molecule type" value="Genomic_DNA"/>
</dbReference>
<dbReference type="HOGENOM" id="CLU_1189782_0_0_1"/>
<protein>
    <submittedName>
        <fullName evidence="2">Uncharacterized protein</fullName>
    </submittedName>
</protein>
<keyword evidence="3" id="KW-1185">Reference proteome</keyword>
<organism evidence="2 3">
    <name type="scientific">Phialophora macrospora</name>
    <dbReference type="NCBI Taxonomy" id="1851006"/>
    <lineage>
        <taxon>Eukaryota</taxon>
        <taxon>Fungi</taxon>
        <taxon>Dikarya</taxon>
        <taxon>Ascomycota</taxon>
        <taxon>Pezizomycotina</taxon>
        <taxon>Eurotiomycetes</taxon>
        <taxon>Chaetothyriomycetidae</taxon>
        <taxon>Chaetothyriales</taxon>
        <taxon>Herpotrichiellaceae</taxon>
        <taxon>Phialophora</taxon>
    </lineage>
</organism>
<accession>A0A0D2FXR6</accession>
<feature type="region of interest" description="Disordered" evidence="1">
    <location>
        <begin position="1"/>
        <end position="73"/>
    </location>
</feature>
<reference evidence="2 3" key="1">
    <citation type="submission" date="2015-01" db="EMBL/GenBank/DDBJ databases">
        <title>The Genome Sequence of Capronia semiimmersa CBS27337.</title>
        <authorList>
            <consortium name="The Broad Institute Genomics Platform"/>
            <person name="Cuomo C."/>
            <person name="de Hoog S."/>
            <person name="Gorbushina A."/>
            <person name="Stielow B."/>
            <person name="Teixiera M."/>
            <person name="Abouelleil A."/>
            <person name="Chapman S.B."/>
            <person name="Priest M."/>
            <person name="Young S.K."/>
            <person name="Wortman J."/>
            <person name="Nusbaum C."/>
            <person name="Birren B."/>
        </authorList>
    </citation>
    <scope>NUCLEOTIDE SEQUENCE [LARGE SCALE GENOMIC DNA]</scope>
    <source>
        <strain evidence="2 3">CBS 27337</strain>
    </source>
</reference>
<gene>
    <name evidence="2" type="ORF">PV04_03440</name>
</gene>
<evidence type="ECO:0000256" key="1">
    <source>
        <dbReference type="SAM" id="MobiDB-lite"/>
    </source>
</evidence>
<dbReference type="Proteomes" id="UP000054266">
    <property type="component" value="Unassembled WGS sequence"/>
</dbReference>